<dbReference type="EMBL" id="QOPE01000028">
    <property type="protein sequence ID" value="RCL40275.1"/>
    <property type="molecule type" value="Genomic_DNA"/>
</dbReference>
<organism evidence="2 3">
    <name type="scientific">SAR86 cluster bacterium</name>
    <dbReference type="NCBI Taxonomy" id="2030880"/>
    <lineage>
        <taxon>Bacteria</taxon>
        <taxon>Pseudomonadati</taxon>
        <taxon>Pseudomonadota</taxon>
        <taxon>Gammaproteobacteria</taxon>
        <taxon>SAR86 cluster</taxon>
    </lineage>
</organism>
<reference evidence="2 3" key="1">
    <citation type="journal article" date="2018" name="Microbiome">
        <title>Fine metagenomic profile of the Mediterranean stratified and mixed water columns revealed by assembly and recruitment.</title>
        <authorList>
            <person name="Haro-Moreno J.M."/>
            <person name="Lopez-Perez M."/>
            <person name="De La Torre J.R."/>
            <person name="Picazo A."/>
            <person name="Camacho A."/>
            <person name="Rodriguez-Valera F."/>
        </authorList>
    </citation>
    <scope>NUCLEOTIDE SEQUENCE [LARGE SCALE GENOMIC DNA]</scope>
    <source>
        <strain evidence="2">MED-G82</strain>
    </source>
</reference>
<evidence type="ECO:0000313" key="2">
    <source>
        <dbReference type="EMBL" id="RCL40275.1"/>
    </source>
</evidence>
<comment type="caution">
    <text evidence="2">The sequence shown here is derived from an EMBL/GenBank/DDBJ whole genome shotgun (WGS) entry which is preliminary data.</text>
</comment>
<accession>A0A368BT68</accession>
<dbReference type="InterPro" id="IPR009799">
    <property type="entry name" value="EthD_dom"/>
</dbReference>
<dbReference type="Pfam" id="PF07110">
    <property type="entry name" value="EthD"/>
    <property type="match status" value="1"/>
</dbReference>
<dbReference type="Proteomes" id="UP000253307">
    <property type="component" value="Unassembled WGS sequence"/>
</dbReference>
<dbReference type="GO" id="GO:0016491">
    <property type="term" value="F:oxidoreductase activity"/>
    <property type="evidence" value="ECO:0007669"/>
    <property type="project" value="InterPro"/>
</dbReference>
<evidence type="ECO:0000313" key="3">
    <source>
        <dbReference type="Proteomes" id="UP000253307"/>
    </source>
</evidence>
<name>A0A368BT68_9GAMM</name>
<dbReference type="Gene3D" id="3.30.70.100">
    <property type="match status" value="1"/>
</dbReference>
<dbReference type="SUPFAM" id="SSF54909">
    <property type="entry name" value="Dimeric alpha+beta barrel"/>
    <property type="match status" value="1"/>
</dbReference>
<sequence>MIKAISFIFKKPSLSQDQFIEHYENSHAPLARSILEFSHYERNHILNVYDDNPSCISIFKYSSEELLKKTQKILQDYPKDLKEDELKFMDFDKNYYHFVDEEILSIKKFKYKVFSKKEIHNDQLHGLSINKLTDQDKIIFEYGSELDLSTQFETNTVYFCRNYSS</sequence>
<dbReference type="AlphaFoldDB" id="A0A368BT68"/>
<gene>
    <name evidence="2" type="ORF">DBW96_03610</name>
</gene>
<proteinExistence type="predicted"/>
<protein>
    <recommendedName>
        <fullName evidence="1">EthD domain-containing protein</fullName>
    </recommendedName>
</protein>
<feature type="domain" description="EthD" evidence="1">
    <location>
        <begin position="11"/>
        <end position="90"/>
    </location>
</feature>
<dbReference type="InterPro" id="IPR011008">
    <property type="entry name" value="Dimeric_a/b-barrel"/>
</dbReference>
<evidence type="ECO:0000259" key="1">
    <source>
        <dbReference type="Pfam" id="PF07110"/>
    </source>
</evidence>